<protein>
    <submittedName>
        <fullName evidence="2">DUF975 family protein</fullName>
    </submittedName>
</protein>
<dbReference type="RefSeq" id="WP_191710639.1">
    <property type="nucleotide sequence ID" value="NZ_JACSPQ010000017.1"/>
</dbReference>
<dbReference type="PANTHER" id="PTHR40076:SF1">
    <property type="entry name" value="MEMBRANE PROTEIN"/>
    <property type="match status" value="1"/>
</dbReference>
<dbReference type="PANTHER" id="PTHR40076">
    <property type="entry name" value="MEMBRANE PROTEIN-RELATED"/>
    <property type="match status" value="1"/>
</dbReference>
<organism evidence="2 3">
    <name type="scientific">Phocaeicola faecium</name>
    <dbReference type="NCBI Taxonomy" id="2762213"/>
    <lineage>
        <taxon>Bacteria</taxon>
        <taxon>Pseudomonadati</taxon>
        <taxon>Bacteroidota</taxon>
        <taxon>Bacteroidia</taxon>
        <taxon>Bacteroidales</taxon>
        <taxon>Bacteroidaceae</taxon>
        <taxon>Phocaeicola</taxon>
    </lineage>
</organism>
<dbReference type="InterPro" id="IPR010380">
    <property type="entry name" value="DUF975"/>
</dbReference>
<feature type="transmembrane region" description="Helical" evidence="1">
    <location>
        <begin position="46"/>
        <end position="67"/>
    </location>
</feature>
<dbReference type="Pfam" id="PF06161">
    <property type="entry name" value="DUF975"/>
    <property type="match status" value="1"/>
</dbReference>
<dbReference type="Proteomes" id="UP000616346">
    <property type="component" value="Unassembled WGS sequence"/>
</dbReference>
<dbReference type="EMBL" id="JACSPQ010000017">
    <property type="protein sequence ID" value="MBD8002966.1"/>
    <property type="molecule type" value="Genomic_DNA"/>
</dbReference>
<comment type="caution">
    <text evidence="2">The sequence shown here is derived from an EMBL/GenBank/DDBJ whole genome shotgun (WGS) entry which is preliminary data.</text>
</comment>
<sequence>MRKKYSELREEASKSLDGKWMMAALATLIYIVIAAGVSSIPFIGTVLAFLIGYPLVYGYYILLLDGFRGAEKLELGTLFEGFKDYGRIFGTMFLMFIYLFLWTLLLVIPGIIKGYSYALTPYILRDEPQLKFNGAIEKSMRMMEGHKMDLFILDLTFIGWGLLCIITFGLAYFWVAPYFQTARIAFYEMLKAEQAEEEPATEM</sequence>
<accession>A0ABR8VEC1</accession>
<gene>
    <name evidence="2" type="ORF">H9626_12220</name>
</gene>
<keyword evidence="1" id="KW-0472">Membrane</keyword>
<evidence type="ECO:0000313" key="3">
    <source>
        <dbReference type="Proteomes" id="UP000616346"/>
    </source>
</evidence>
<keyword evidence="1" id="KW-1133">Transmembrane helix</keyword>
<proteinExistence type="predicted"/>
<reference evidence="2 3" key="1">
    <citation type="submission" date="2020-08" db="EMBL/GenBank/DDBJ databases">
        <title>A Genomic Blueprint of the Chicken Gut Microbiome.</title>
        <authorList>
            <person name="Gilroy R."/>
            <person name="Ravi A."/>
            <person name="Getino M."/>
            <person name="Pursley I."/>
            <person name="Horton D.L."/>
            <person name="Alikhan N.-F."/>
            <person name="Baker D."/>
            <person name="Gharbi K."/>
            <person name="Hall N."/>
            <person name="Watson M."/>
            <person name="Adriaenssens E.M."/>
            <person name="Foster-Nyarko E."/>
            <person name="Jarju S."/>
            <person name="Secka A."/>
            <person name="Antonio M."/>
            <person name="Oren A."/>
            <person name="Chaudhuri R."/>
            <person name="La Ragione R.M."/>
            <person name="Hildebrand F."/>
            <person name="Pallen M.J."/>
        </authorList>
    </citation>
    <scope>NUCLEOTIDE SEQUENCE [LARGE SCALE GENOMIC DNA]</scope>
    <source>
        <strain evidence="2 3">Sa1YUN3</strain>
    </source>
</reference>
<evidence type="ECO:0000256" key="1">
    <source>
        <dbReference type="SAM" id="Phobius"/>
    </source>
</evidence>
<feature type="transmembrane region" description="Helical" evidence="1">
    <location>
        <begin position="88"/>
        <end position="112"/>
    </location>
</feature>
<feature type="transmembrane region" description="Helical" evidence="1">
    <location>
        <begin position="150"/>
        <end position="175"/>
    </location>
</feature>
<keyword evidence="1" id="KW-0812">Transmembrane</keyword>
<feature type="transmembrane region" description="Helical" evidence="1">
    <location>
        <begin position="20"/>
        <end position="40"/>
    </location>
</feature>
<keyword evidence="3" id="KW-1185">Reference proteome</keyword>
<name>A0ABR8VEC1_9BACT</name>
<evidence type="ECO:0000313" key="2">
    <source>
        <dbReference type="EMBL" id="MBD8002966.1"/>
    </source>
</evidence>